<dbReference type="Gene3D" id="1.10.1330.10">
    <property type="entry name" value="Dockerin domain"/>
    <property type="match status" value="1"/>
</dbReference>
<dbReference type="Proteomes" id="UP000307841">
    <property type="component" value="Unassembled WGS sequence"/>
</dbReference>
<dbReference type="PROSITE" id="PS00018">
    <property type="entry name" value="EF_HAND_1"/>
    <property type="match status" value="2"/>
</dbReference>
<dbReference type="OrthoDB" id="1956004at2"/>
<evidence type="ECO:0000313" key="3">
    <source>
        <dbReference type="Proteomes" id="UP000307841"/>
    </source>
</evidence>
<dbReference type="GO" id="GO:0000272">
    <property type="term" value="P:polysaccharide catabolic process"/>
    <property type="evidence" value="ECO:0007669"/>
    <property type="project" value="InterPro"/>
</dbReference>
<feature type="domain" description="BIG2" evidence="1">
    <location>
        <begin position="267"/>
        <end position="347"/>
    </location>
</feature>
<name>A0A4U2Y9E6_9BACL</name>
<protein>
    <submittedName>
        <fullName evidence="2">DUF229 domain-containing protein</fullName>
    </submittedName>
</protein>
<evidence type="ECO:0000259" key="1">
    <source>
        <dbReference type="SMART" id="SM00635"/>
    </source>
</evidence>
<dbReference type="PANTHER" id="PTHR10151">
    <property type="entry name" value="ECTONUCLEOTIDE PYROPHOSPHATASE/PHOSPHODIESTERASE"/>
    <property type="match status" value="1"/>
</dbReference>
<dbReference type="Gene3D" id="2.60.120.200">
    <property type="match status" value="1"/>
</dbReference>
<dbReference type="InterPro" id="IPR008964">
    <property type="entry name" value="Invasin/intimin_cell_adhesion"/>
</dbReference>
<dbReference type="RefSeq" id="WP_137030283.1">
    <property type="nucleotide sequence ID" value="NZ_SZNK01000001.1"/>
</dbReference>
<keyword evidence="3" id="KW-1185">Reference proteome</keyword>
<dbReference type="Pfam" id="PF02368">
    <property type="entry name" value="Big_2"/>
    <property type="match status" value="1"/>
</dbReference>
<dbReference type="Gene3D" id="3.40.720.10">
    <property type="entry name" value="Alkaline Phosphatase, subunit A"/>
    <property type="match status" value="1"/>
</dbReference>
<dbReference type="GO" id="GO:0016787">
    <property type="term" value="F:hydrolase activity"/>
    <property type="evidence" value="ECO:0007669"/>
    <property type="project" value="UniProtKB-ARBA"/>
</dbReference>
<dbReference type="SMART" id="SM00635">
    <property type="entry name" value="BID_2"/>
    <property type="match status" value="1"/>
</dbReference>
<dbReference type="SUPFAM" id="SSF49373">
    <property type="entry name" value="Invasin/intimin cell-adhesion fragments"/>
    <property type="match status" value="1"/>
</dbReference>
<dbReference type="PANTHER" id="PTHR10151:SF120">
    <property type="entry name" value="BIS(5'-ADENOSYL)-TRIPHOSPHATASE"/>
    <property type="match status" value="1"/>
</dbReference>
<evidence type="ECO:0000313" key="2">
    <source>
        <dbReference type="EMBL" id="TKI56874.1"/>
    </source>
</evidence>
<dbReference type="SUPFAM" id="SSF53649">
    <property type="entry name" value="Alkaline phosphatase-like"/>
    <property type="match status" value="1"/>
</dbReference>
<dbReference type="InterPro" id="IPR013320">
    <property type="entry name" value="ConA-like_dom_sf"/>
</dbReference>
<dbReference type="InterPro" id="IPR018247">
    <property type="entry name" value="EF_Hand_1_Ca_BS"/>
</dbReference>
<organism evidence="2 3">
    <name type="scientific">Brevibacillus antibioticus</name>
    <dbReference type="NCBI Taxonomy" id="2570228"/>
    <lineage>
        <taxon>Bacteria</taxon>
        <taxon>Bacillati</taxon>
        <taxon>Bacillota</taxon>
        <taxon>Bacilli</taxon>
        <taxon>Bacillales</taxon>
        <taxon>Paenibacillaceae</taxon>
        <taxon>Brevibacillus</taxon>
    </lineage>
</organism>
<dbReference type="AlphaFoldDB" id="A0A4U2Y9E6"/>
<dbReference type="InterPro" id="IPR002591">
    <property type="entry name" value="Phosphodiest/P_Trfase"/>
</dbReference>
<proteinExistence type="predicted"/>
<comment type="caution">
    <text evidence="2">The sequence shown here is derived from an EMBL/GenBank/DDBJ whole genome shotgun (WGS) entry which is preliminary data.</text>
</comment>
<dbReference type="InterPro" id="IPR017850">
    <property type="entry name" value="Alkaline_phosphatase_core_sf"/>
</dbReference>
<accession>A0A4U2Y9E6</accession>
<dbReference type="SUPFAM" id="SSF63446">
    <property type="entry name" value="Type I dockerin domain"/>
    <property type="match status" value="1"/>
</dbReference>
<reference evidence="2 3" key="1">
    <citation type="submission" date="2019-04" db="EMBL/GenBank/DDBJ databases">
        <title>Whole genome sequencing of Brevibacillus sp. TGS2-1.</title>
        <authorList>
            <person name="Choi A."/>
        </authorList>
    </citation>
    <scope>NUCLEOTIDE SEQUENCE [LARGE SCALE GENOMIC DNA]</scope>
    <source>
        <strain evidence="2 3">TGS2-1</strain>
    </source>
</reference>
<dbReference type="InterPro" id="IPR003343">
    <property type="entry name" value="Big_2"/>
</dbReference>
<dbReference type="Gene3D" id="2.60.40.1080">
    <property type="match status" value="1"/>
</dbReference>
<gene>
    <name evidence="2" type="ORF">E8L90_16115</name>
</gene>
<dbReference type="Pfam" id="PF13385">
    <property type="entry name" value="Laminin_G_3"/>
    <property type="match status" value="1"/>
</dbReference>
<sequence length="688" mass="74871">MKKILNQKGLAALLTATTLVTGGVIVQAPFLNSSVYAAAKEAKELSSEKQLYRFLFENSIEDSSESHHPVQVSGTPTFVEGRAGLGKSIHFQSTSKDNATWIDLGENDELKFGETQDFTISFWVKSPGVDADPGIISNKNWSSGGNVGWFIGLQGSTLKWNWRTSDSPRLDATIPNIADNAWHYVVVSHDRDELATIYVDGKVAKTIDISQSKGTIDTSFTTKIGVDGAGNHFGSRYDVQLDQLQILSRTVTDKEVADSYASAPKIPVKSLSLDQKELKLKAGATMPVTVVISPKEASVQDVKWSSNNKEVAKVEMINGRPTVVAGKPGKAKITVKTVDGGKTAKAEVTVTNSIDVSGDGLLTEEDLNVILNNQKSRTGDRRWEKAQHADINNDNKVDKADVEMMKEKLAPYENDFLYKRVVVIGIDGAGNAVKDPEAKATHILKLIEEGAGTFEAKAELPTISAQNWGSILHGVTPDKHQLTNDIVAATPYPEKNEYPSYLKLLKQERPKLQQASFATWGPINIGIIEDSAGSYKQNSKSDEETAKKVVDYIKKEGENTRNIFVHLDEVDGAGHNQGYFTPAFYKKLQKADEYVGNILEALEEEGLMEDSLIIVTTDHGGNGTDHGGSSPGEQTIFWAAKGGSITPGTELSEVVNMDTAAVVAHALRLELPANWDAKIPEGLFQDNE</sequence>
<dbReference type="Pfam" id="PF01663">
    <property type="entry name" value="Phosphodiest"/>
    <property type="match status" value="1"/>
</dbReference>
<dbReference type="InterPro" id="IPR036439">
    <property type="entry name" value="Dockerin_dom_sf"/>
</dbReference>
<dbReference type="SUPFAM" id="SSF49899">
    <property type="entry name" value="Concanavalin A-like lectins/glucanases"/>
    <property type="match status" value="1"/>
</dbReference>
<dbReference type="EMBL" id="SZNK01000001">
    <property type="protein sequence ID" value="TKI56874.1"/>
    <property type="molecule type" value="Genomic_DNA"/>
</dbReference>